<sequence length="324" mass="35005">MKPTTPGSLSCRHSVSTKAMPKLKAPLFGLQAHGSLNRELTYTSRRQFHVAKTIPQHFDSRTSSQLTQRFLYRLGIALWNGLDAAGRAVYTAQATGRSLTAMNVFLREWLTTLPNLTYCIPLQEGSGLIAYDRSPSNWPSTITGCSWLPLDSGYQLSSDGLNDFVALPNATALSLDTTTLSFIFAMTGRNIGNGLPILDKRPAAGAGWMLWRTSIDSLVLTTYNAAGNSSLGTTAPAYVQDTRAVWGLSAAAGSGSWYKDGADVTGAAPAHRIPDPNATIAKFFVRTYAPPLYAAVDLEWFAIFDRALTPAEHLAIATAFTPRP</sequence>
<dbReference type="SUPFAM" id="SSF49899">
    <property type="entry name" value="Concanavalin A-like lectins/glucanases"/>
    <property type="match status" value="1"/>
</dbReference>
<dbReference type="EMBL" id="LAZR01007359">
    <property type="protein sequence ID" value="KKM85765.1"/>
    <property type="molecule type" value="Genomic_DNA"/>
</dbReference>
<comment type="caution">
    <text evidence="1">The sequence shown here is derived from an EMBL/GenBank/DDBJ whole genome shotgun (WGS) entry which is preliminary data.</text>
</comment>
<protein>
    <recommendedName>
        <fullName evidence="2">LamG-like jellyroll fold domain-containing protein</fullName>
    </recommendedName>
</protein>
<reference evidence="1" key="1">
    <citation type="journal article" date="2015" name="Nature">
        <title>Complex archaea that bridge the gap between prokaryotes and eukaryotes.</title>
        <authorList>
            <person name="Spang A."/>
            <person name="Saw J.H."/>
            <person name="Jorgensen S.L."/>
            <person name="Zaremba-Niedzwiedzka K."/>
            <person name="Martijn J."/>
            <person name="Lind A.E."/>
            <person name="van Eijk R."/>
            <person name="Schleper C."/>
            <person name="Guy L."/>
            <person name="Ettema T.J."/>
        </authorList>
    </citation>
    <scope>NUCLEOTIDE SEQUENCE</scope>
</reference>
<proteinExistence type="predicted"/>
<evidence type="ECO:0000313" key="1">
    <source>
        <dbReference type="EMBL" id="KKM85765.1"/>
    </source>
</evidence>
<accession>A0A0F9NAL8</accession>
<gene>
    <name evidence="1" type="ORF">LCGC14_1285800</name>
</gene>
<evidence type="ECO:0008006" key="2">
    <source>
        <dbReference type="Google" id="ProtNLM"/>
    </source>
</evidence>
<organism evidence="1">
    <name type="scientific">marine sediment metagenome</name>
    <dbReference type="NCBI Taxonomy" id="412755"/>
    <lineage>
        <taxon>unclassified sequences</taxon>
        <taxon>metagenomes</taxon>
        <taxon>ecological metagenomes</taxon>
    </lineage>
</organism>
<dbReference type="Gene3D" id="2.60.120.200">
    <property type="match status" value="1"/>
</dbReference>
<dbReference type="InterPro" id="IPR013320">
    <property type="entry name" value="ConA-like_dom_sf"/>
</dbReference>
<dbReference type="AlphaFoldDB" id="A0A0F9NAL8"/>
<name>A0A0F9NAL8_9ZZZZ</name>